<dbReference type="AlphaFoldDB" id="A0AAN9VEE6"/>
<evidence type="ECO:0000256" key="7">
    <source>
        <dbReference type="SAM" id="MobiDB-lite"/>
    </source>
</evidence>
<dbReference type="GO" id="GO:0090385">
    <property type="term" value="P:phagosome-lysosome fusion"/>
    <property type="evidence" value="ECO:0007669"/>
    <property type="project" value="TreeGrafter"/>
</dbReference>
<accession>A0AAN9VEE6</accession>
<evidence type="ECO:0000256" key="6">
    <source>
        <dbReference type="RuleBase" id="RU367128"/>
    </source>
</evidence>
<comment type="subcellular location">
    <subcellularLocation>
        <location evidence="6">Membrane</location>
        <topology evidence="6">Lipid-anchor</topology>
    </subcellularLocation>
</comment>
<feature type="region of interest" description="Disordered" evidence="7">
    <location>
        <begin position="1"/>
        <end position="45"/>
    </location>
</feature>
<evidence type="ECO:0000313" key="9">
    <source>
        <dbReference type="Proteomes" id="UP001378592"/>
    </source>
</evidence>
<evidence type="ECO:0000256" key="2">
    <source>
        <dbReference type="ARBA" id="ARBA00022741"/>
    </source>
</evidence>
<sequence length="251" mass="26893">MSASLHVGAVSDGSVAPPPSPGMRHQQAAATSSTAPGSERARQPSAPPRELLFKFLVIGDYGVGKTAIVRRYTEGKFSSNYKITIGADFAIKSLQWDPGTKVNLQLWDIAGHERFGYMTRVYFKYAVAAAVVFDVSRIATFQSVQKWLTDLREKVSLQDGSPVPVVLLANKCDIAAASVPTDLVARFCRDNGLVAWYLTSAKENIAIDEAMACLVRQVLALRTSGPTHSDGLVLGANSSETLNHSSGCCGS</sequence>
<organism evidence="8 9">
    <name type="scientific">Gryllus longicercus</name>
    <dbReference type="NCBI Taxonomy" id="2509291"/>
    <lineage>
        <taxon>Eukaryota</taxon>
        <taxon>Metazoa</taxon>
        <taxon>Ecdysozoa</taxon>
        <taxon>Arthropoda</taxon>
        <taxon>Hexapoda</taxon>
        <taxon>Insecta</taxon>
        <taxon>Pterygota</taxon>
        <taxon>Neoptera</taxon>
        <taxon>Polyneoptera</taxon>
        <taxon>Orthoptera</taxon>
        <taxon>Ensifera</taxon>
        <taxon>Gryllidea</taxon>
        <taxon>Grylloidea</taxon>
        <taxon>Gryllidae</taxon>
        <taxon>Gryllinae</taxon>
        <taxon>Gryllus</taxon>
    </lineage>
</organism>
<keyword evidence="3 6" id="KW-0342">GTP-binding</keyword>
<keyword evidence="4 6" id="KW-0449">Lipoprotein</keyword>
<dbReference type="Proteomes" id="UP001378592">
    <property type="component" value="Unassembled WGS sequence"/>
</dbReference>
<dbReference type="CDD" id="cd04107">
    <property type="entry name" value="Rab32_Rab38"/>
    <property type="match status" value="1"/>
</dbReference>
<dbReference type="InterPro" id="IPR027417">
    <property type="entry name" value="P-loop_NTPase"/>
</dbReference>
<dbReference type="GO" id="GO:0005770">
    <property type="term" value="C:late endosome"/>
    <property type="evidence" value="ECO:0007669"/>
    <property type="project" value="TreeGrafter"/>
</dbReference>
<dbReference type="SMART" id="SM00174">
    <property type="entry name" value="RHO"/>
    <property type="match status" value="1"/>
</dbReference>
<keyword evidence="6" id="KW-0472">Membrane</keyword>
<dbReference type="PANTHER" id="PTHR47981">
    <property type="entry name" value="RAB FAMILY"/>
    <property type="match status" value="1"/>
</dbReference>
<dbReference type="PROSITE" id="PS51421">
    <property type="entry name" value="RAS"/>
    <property type="match status" value="1"/>
</dbReference>
<dbReference type="InterPro" id="IPR005225">
    <property type="entry name" value="Small_GTP-bd"/>
</dbReference>
<dbReference type="PANTHER" id="PTHR47981:SF39">
    <property type="entry name" value="RAS-RELATED PROTEIN RAB"/>
    <property type="match status" value="1"/>
</dbReference>
<dbReference type="Pfam" id="PF00071">
    <property type="entry name" value="Ras"/>
    <property type="match status" value="1"/>
</dbReference>
<comment type="caution">
    <text evidence="8">The sequence shown here is derived from an EMBL/GenBank/DDBJ whole genome shotgun (WGS) entry which is preliminary data.</text>
</comment>
<dbReference type="SMART" id="SM00173">
    <property type="entry name" value="RAS"/>
    <property type="match status" value="1"/>
</dbReference>
<dbReference type="SMART" id="SM00176">
    <property type="entry name" value="RAN"/>
    <property type="match status" value="1"/>
</dbReference>
<proteinExistence type="inferred from homology"/>
<evidence type="ECO:0000256" key="1">
    <source>
        <dbReference type="ARBA" id="ARBA00006270"/>
    </source>
</evidence>
<keyword evidence="5 6" id="KW-0636">Prenylation</keyword>
<evidence type="ECO:0000256" key="3">
    <source>
        <dbReference type="ARBA" id="ARBA00023134"/>
    </source>
</evidence>
<dbReference type="InterPro" id="IPR030697">
    <property type="entry name" value="Rab29/Rab38/Rab32"/>
</dbReference>
<dbReference type="GO" id="GO:0016020">
    <property type="term" value="C:membrane"/>
    <property type="evidence" value="ECO:0007669"/>
    <property type="project" value="UniProtKB-SubCell"/>
</dbReference>
<dbReference type="PRINTS" id="PR00449">
    <property type="entry name" value="RASTRNSFRMNG"/>
</dbReference>
<keyword evidence="2 6" id="KW-0547">Nucleotide-binding</keyword>
<dbReference type="SMART" id="SM00175">
    <property type="entry name" value="RAB"/>
    <property type="match status" value="1"/>
</dbReference>
<name>A0AAN9VEE6_9ORTH</name>
<dbReference type="GO" id="GO:0005764">
    <property type="term" value="C:lysosome"/>
    <property type="evidence" value="ECO:0007669"/>
    <property type="project" value="TreeGrafter"/>
</dbReference>
<dbReference type="GO" id="GO:0005525">
    <property type="term" value="F:GTP binding"/>
    <property type="evidence" value="ECO:0007669"/>
    <property type="project" value="UniProtKB-UniRule"/>
</dbReference>
<dbReference type="InterPro" id="IPR001806">
    <property type="entry name" value="Small_GTPase"/>
</dbReference>
<dbReference type="EMBL" id="JAZDUA010000233">
    <property type="protein sequence ID" value="KAK7863344.1"/>
    <property type="molecule type" value="Genomic_DNA"/>
</dbReference>
<evidence type="ECO:0000256" key="4">
    <source>
        <dbReference type="ARBA" id="ARBA00023288"/>
    </source>
</evidence>
<dbReference type="Gene3D" id="3.40.50.300">
    <property type="entry name" value="P-loop containing nucleotide triphosphate hydrolases"/>
    <property type="match status" value="1"/>
</dbReference>
<dbReference type="NCBIfam" id="TIGR00231">
    <property type="entry name" value="small_GTP"/>
    <property type="match status" value="1"/>
</dbReference>
<dbReference type="GO" id="GO:0045335">
    <property type="term" value="C:phagocytic vesicle"/>
    <property type="evidence" value="ECO:0007669"/>
    <property type="project" value="TreeGrafter"/>
</dbReference>
<protein>
    <recommendedName>
        <fullName evidence="6">Ras-related protein Rab</fullName>
    </recommendedName>
</protein>
<comment type="similarity">
    <text evidence="1 6">Belongs to the small GTPase superfamily. Rab family.</text>
</comment>
<comment type="function">
    <text evidence="6">The small GTPases Rab are key regulators in vesicle trafficking.</text>
</comment>
<dbReference type="GO" id="GO:0008333">
    <property type="term" value="P:endosome to lysosome transport"/>
    <property type="evidence" value="ECO:0007669"/>
    <property type="project" value="TreeGrafter"/>
</dbReference>
<dbReference type="GO" id="GO:0003924">
    <property type="term" value="F:GTPase activity"/>
    <property type="evidence" value="ECO:0007669"/>
    <property type="project" value="UniProtKB-UniRule"/>
</dbReference>
<dbReference type="GO" id="GO:0005802">
    <property type="term" value="C:trans-Golgi network"/>
    <property type="evidence" value="ECO:0007669"/>
    <property type="project" value="UniProtKB-UniRule"/>
</dbReference>
<reference evidence="8 9" key="1">
    <citation type="submission" date="2024-03" db="EMBL/GenBank/DDBJ databases">
        <title>The genome assembly and annotation of the cricket Gryllus longicercus Weissman &amp; Gray.</title>
        <authorList>
            <person name="Szrajer S."/>
            <person name="Gray D."/>
            <person name="Ylla G."/>
        </authorList>
    </citation>
    <scope>NUCLEOTIDE SEQUENCE [LARGE SCALE GENOMIC DNA]</scope>
    <source>
        <strain evidence="8">DAG 2021-001</strain>
        <tissue evidence="8">Whole body minus gut</tissue>
    </source>
</reference>
<evidence type="ECO:0000256" key="5">
    <source>
        <dbReference type="ARBA" id="ARBA00023289"/>
    </source>
</evidence>
<evidence type="ECO:0000313" key="8">
    <source>
        <dbReference type="EMBL" id="KAK7863344.1"/>
    </source>
</evidence>
<dbReference type="FunFam" id="3.40.50.300:FF:000222">
    <property type="entry name" value="RAB32, member RAS oncogene family"/>
    <property type="match status" value="1"/>
</dbReference>
<dbReference type="PROSITE" id="PS51419">
    <property type="entry name" value="RAB"/>
    <property type="match status" value="1"/>
</dbReference>
<gene>
    <name evidence="8" type="ORF">R5R35_009698</name>
</gene>
<keyword evidence="9" id="KW-1185">Reference proteome</keyword>
<dbReference type="SUPFAM" id="SSF52540">
    <property type="entry name" value="P-loop containing nucleoside triphosphate hydrolases"/>
    <property type="match status" value="1"/>
</dbReference>